<dbReference type="EMBL" id="PKMF04000241">
    <property type="protein sequence ID" value="KAK7841425.1"/>
    <property type="molecule type" value="Genomic_DNA"/>
</dbReference>
<dbReference type="InterPro" id="IPR017455">
    <property type="entry name" value="Znf_FYVE-rel"/>
</dbReference>
<dbReference type="InterPro" id="IPR051210">
    <property type="entry name" value="Ub_ligase/GEF_domain"/>
</dbReference>
<keyword evidence="7" id="KW-0175">Coiled coil</keyword>
<name>A0AAW0KRN3_QUESU</name>
<dbReference type="Pfam" id="PF25390">
    <property type="entry name" value="WD40_RLD"/>
    <property type="match status" value="1"/>
</dbReference>
<sequence length="1093" mass="120547">MMKVDLTLALGSHFEYLEVVLVITNTKLRAILSIKKGAHLLKCGRRGKPKLCPFRLSTDEKYLIWYSSQKEKQLKLSSVTEIISGQVSFQRQLQPGRECQSFSLIYGECSLDLICKDKLQADCWYVGLRAVISRCHHPRPLSSSRSRRGIQTCVNSPAGFFRRKHHLGILEDTTELSQVRSVCGSPSLSLSERCFSDGLSYSSDCFYSSESILSNMRNAMAISVPNSPYIEADNMNKKGSIHANAEYGKNVPHRHVMPCGSQQKEKNNILKDVMIWGEGVGGIVGGWVDKFSHHDGMQVDAVLPKLLESTMMFDVQNISLGGKHAALVTKNGEVFCWGEEKGGRLGHKINIDVSFPKIVEPLIGFHVKSVACGEYQTCAVTDSGELYTWGDNGCGADLMGEGRNRSSWLPCKLSGPLEGVNISHVACGEWHTAIVSTSGQLFTYGDGTFGVLGHGNLQSVSQPKEVESLKGLWVKSVACGSWHTAAIVDVLVDRFKFNAKVGKLFTWGDGDEGKLGHATQGRKLLPTCVTQLLDHDFVQVSCGRMLTVGLTNLGTVYTMGSVVHGQLGNPQAKDKSITIVEGKLKEEFIKEISSGSNHIAVLTSSGSVFTWGKGANGQLGLGDLEDRYSPTLVETLRDRKVESISCGSSFTAAICLHKSVSVSDQSACKGCTLPFGFTRKKHNCYNCGLLFCRACCSKKVTNASLAPDSSKAFRVCNPCFTNLQKITHSGRLLKLESGSPRQLLTQRKVFIDEKEERGDVTPKWSQMLSIRQSCTRGSQYGGRKKLENQGENQYHSEPVSSSGGLSQWGQVPCPPLFKTSPKNAGAIIPLAENQLSSVLPLHSVSAVSSDLNAEKGKSKSDEMLMEEVQRLRAEARSLEKQCETRSQKIQECQQQIEETWSLAKEEASKCKAAKEVIKALALRLHTMSEKASSKKEGKDGIHVSLPQIAPVYADHIEGVHHMIVATHLPPEVGLSKDRQVDSLSNTPIVFSDALKSKYGRQICHEKTRSVENSHDTRTESPQNGINALKPEWVEQYEPGVYITFTSLPSGQKGLKRVRFSRKRFTEREAVRWWEENQVIVYQKYDIEGYSNSS</sequence>
<dbReference type="Proteomes" id="UP000237347">
    <property type="component" value="Unassembled WGS sequence"/>
</dbReference>
<gene>
    <name evidence="11" type="primary">PRAF1_2</name>
    <name evidence="11" type="ORF">CFP56_015419</name>
</gene>
<keyword evidence="4" id="KW-0862">Zinc</keyword>
<dbReference type="InterPro" id="IPR000408">
    <property type="entry name" value="Reg_chr_condens"/>
</dbReference>
<dbReference type="PRINTS" id="PR00633">
    <property type="entry name" value="RCCNDNSATION"/>
</dbReference>
<dbReference type="Pfam" id="PF13713">
    <property type="entry name" value="BRX_N"/>
    <property type="match status" value="1"/>
</dbReference>
<feature type="region of interest" description="Disordered" evidence="8">
    <location>
        <begin position="775"/>
        <end position="806"/>
    </location>
</feature>
<evidence type="ECO:0000256" key="1">
    <source>
        <dbReference type="ARBA" id="ARBA00022723"/>
    </source>
</evidence>
<dbReference type="InterPro" id="IPR013591">
    <property type="entry name" value="Brevis_radix_dom"/>
</dbReference>
<dbReference type="PROSITE" id="PS50178">
    <property type="entry name" value="ZF_FYVE"/>
    <property type="match status" value="1"/>
</dbReference>
<dbReference type="SUPFAM" id="SSF57903">
    <property type="entry name" value="FYVE/PHD zinc finger"/>
    <property type="match status" value="1"/>
</dbReference>
<dbReference type="PROSITE" id="PS00626">
    <property type="entry name" value="RCC1_2"/>
    <property type="match status" value="2"/>
</dbReference>
<dbReference type="CDD" id="cd13365">
    <property type="entry name" value="PH_PLC_plant-like"/>
    <property type="match status" value="1"/>
</dbReference>
<feature type="repeat" description="RCC1" evidence="6">
    <location>
        <begin position="384"/>
        <end position="438"/>
    </location>
</feature>
<evidence type="ECO:0000256" key="6">
    <source>
        <dbReference type="PROSITE-ProRule" id="PRU00235"/>
    </source>
</evidence>
<evidence type="ECO:0000256" key="7">
    <source>
        <dbReference type="SAM" id="Coils"/>
    </source>
</evidence>
<evidence type="ECO:0000313" key="12">
    <source>
        <dbReference type="Proteomes" id="UP000237347"/>
    </source>
</evidence>
<protein>
    <submittedName>
        <fullName evidence="11">Ph</fullName>
    </submittedName>
</protein>
<dbReference type="Pfam" id="PF01363">
    <property type="entry name" value="FYVE"/>
    <property type="match status" value="1"/>
</dbReference>
<dbReference type="PANTHER" id="PTHR22870:SF350">
    <property type="entry name" value="F12P19.9 PROTEIN"/>
    <property type="match status" value="1"/>
</dbReference>
<keyword evidence="2" id="KW-0677">Repeat</keyword>
<keyword evidence="3 5" id="KW-0863">Zinc-finger</keyword>
<reference evidence="11 12" key="1">
    <citation type="journal article" date="2018" name="Sci. Data">
        <title>The draft genome sequence of cork oak.</title>
        <authorList>
            <person name="Ramos A.M."/>
            <person name="Usie A."/>
            <person name="Barbosa P."/>
            <person name="Barros P.M."/>
            <person name="Capote T."/>
            <person name="Chaves I."/>
            <person name="Simoes F."/>
            <person name="Abreu I."/>
            <person name="Carrasquinho I."/>
            <person name="Faro C."/>
            <person name="Guimaraes J.B."/>
            <person name="Mendonca D."/>
            <person name="Nobrega F."/>
            <person name="Rodrigues L."/>
            <person name="Saibo N.J.M."/>
            <person name="Varela M.C."/>
            <person name="Egas C."/>
            <person name="Matos J."/>
            <person name="Miguel C.M."/>
            <person name="Oliveira M.M."/>
            <person name="Ricardo C.P."/>
            <person name="Goncalves S."/>
        </authorList>
    </citation>
    <scope>NUCLEOTIDE SEQUENCE [LARGE SCALE GENOMIC DNA]</scope>
    <source>
        <strain evidence="12">cv. HL8</strain>
    </source>
</reference>
<dbReference type="InterPro" id="IPR011011">
    <property type="entry name" value="Znf_FYVE_PHD"/>
</dbReference>
<dbReference type="InterPro" id="IPR027988">
    <property type="entry name" value="BRX_N"/>
</dbReference>
<keyword evidence="12" id="KW-1185">Reference proteome</keyword>
<feature type="repeat" description="RCC1" evidence="6">
    <location>
        <begin position="439"/>
        <end position="490"/>
    </location>
</feature>
<keyword evidence="1" id="KW-0479">Metal-binding</keyword>
<evidence type="ECO:0000313" key="11">
    <source>
        <dbReference type="EMBL" id="KAK7841425.1"/>
    </source>
</evidence>
<dbReference type="PROSITE" id="PS51514">
    <property type="entry name" value="BRX"/>
    <property type="match status" value="1"/>
</dbReference>
<dbReference type="InterPro" id="IPR000306">
    <property type="entry name" value="Znf_FYVE"/>
</dbReference>
<dbReference type="SUPFAM" id="SSF50985">
    <property type="entry name" value="RCC1/BLIP-II"/>
    <property type="match status" value="1"/>
</dbReference>
<comment type="caution">
    <text evidence="11">The sequence shown here is derived from an EMBL/GenBank/DDBJ whole genome shotgun (WGS) entry which is preliminary data.</text>
</comment>
<evidence type="ECO:0000256" key="2">
    <source>
        <dbReference type="ARBA" id="ARBA00022737"/>
    </source>
</evidence>
<accession>A0AAW0KRN3</accession>
<feature type="repeat" description="RCC1" evidence="6">
    <location>
        <begin position="554"/>
        <end position="605"/>
    </location>
</feature>
<dbReference type="InterPro" id="IPR058923">
    <property type="entry name" value="RCC1-like_dom"/>
</dbReference>
<dbReference type="InterPro" id="IPR011993">
    <property type="entry name" value="PH-like_dom_sf"/>
</dbReference>
<dbReference type="PANTHER" id="PTHR22870">
    <property type="entry name" value="REGULATOR OF CHROMOSOME CONDENSATION"/>
    <property type="match status" value="1"/>
</dbReference>
<dbReference type="AlphaFoldDB" id="A0AAW0KRN3"/>
<organism evidence="11 12">
    <name type="scientific">Quercus suber</name>
    <name type="common">Cork oak</name>
    <dbReference type="NCBI Taxonomy" id="58331"/>
    <lineage>
        <taxon>Eukaryota</taxon>
        <taxon>Viridiplantae</taxon>
        <taxon>Streptophyta</taxon>
        <taxon>Embryophyta</taxon>
        <taxon>Tracheophyta</taxon>
        <taxon>Spermatophyta</taxon>
        <taxon>Magnoliopsida</taxon>
        <taxon>eudicotyledons</taxon>
        <taxon>Gunneridae</taxon>
        <taxon>Pentapetalae</taxon>
        <taxon>rosids</taxon>
        <taxon>fabids</taxon>
        <taxon>Fagales</taxon>
        <taxon>Fagaceae</taxon>
        <taxon>Quercus</taxon>
    </lineage>
</organism>
<feature type="repeat" description="RCC1" evidence="6">
    <location>
        <begin position="502"/>
        <end position="553"/>
    </location>
</feature>
<feature type="coiled-coil region" evidence="7">
    <location>
        <begin position="861"/>
        <end position="895"/>
    </location>
</feature>
<evidence type="ECO:0000259" key="9">
    <source>
        <dbReference type="PROSITE" id="PS50178"/>
    </source>
</evidence>
<evidence type="ECO:0000256" key="5">
    <source>
        <dbReference type="PROSITE-ProRule" id="PRU00091"/>
    </source>
</evidence>
<feature type="repeat" description="RCC1" evidence="6">
    <location>
        <begin position="332"/>
        <end position="383"/>
    </location>
</feature>
<feature type="domain" description="FYVE-type" evidence="9">
    <location>
        <begin position="662"/>
        <end position="724"/>
    </location>
</feature>
<dbReference type="SMART" id="SM00064">
    <property type="entry name" value="FYVE"/>
    <property type="match status" value="1"/>
</dbReference>
<dbReference type="Gene3D" id="3.30.40.10">
    <property type="entry name" value="Zinc/RING finger domain, C3HC4 (zinc finger)"/>
    <property type="match status" value="1"/>
</dbReference>
<dbReference type="SUPFAM" id="SSF50729">
    <property type="entry name" value="PH domain-like"/>
    <property type="match status" value="1"/>
</dbReference>
<evidence type="ECO:0000256" key="3">
    <source>
        <dbReference type="ARBA" id="ARBA00022771"/>
    </source>
</evidence>
<evidence type="ECO:0000256" key="8">
    <source>
        <dbReference type="SAM" id="MobiDB-lite"/>
    </source>
</evidence>
<dbReference type="InterPro" id="IPR009091">
    <property type="entry name" value="RCC1/BLIP-II"/>
</dbReference>
<dbReference type="GO" id="GO:0008270">
    <property type="term" value="F:zinc ion binding"/>
    <property type="evidence" value="ECO:0007669"/>
    <property type="project" value="UniProtKB-KW"/>
</dbReference>
<feature type="repeat" description="RCC1" evidence="6">
    <location>
        <begin position="606"/>
        <end position="657"/>
    </location>
</feature>
<dbReference type="Gene3D" id="2.30.29.30">
    <property type="entry name" value="Pleckstrin-homology domain (PH domain)/Phosphotyrosine-binding domain (PTB)"/>
    <property type="match status" value="1"/>
</dbReference>
<feature type="compositionally biased region" description="Polar residues" evidence="8">
    <location>
        <begin position="789"/>
        <end position="806"/>
    </location>
</feature>
<dbReference type="PROSITE" id="PS50012">
    <property type="entry name" value="RCC1_3"/>
    <property type="match status" value="6"/>
</dbReference>
<feature type="domain" description="BRX" evidence="10">
    <location>
        <begin position="1030"/>
        <end position="1085"/>
    </location>
</feature>
<proteinExistence type="predicted"/>
<evidence type="ECO:0000256" key="4">
    <source>
        <dbReference type="ARBA" id="ARBA00022833"/>
    </source>
</evidence>
<dbReference type="Pfam" id="PF08381">
    <property type="entry name" value="BRX"/>
    <property type="match status" value="1"/>
</dbReference>
<evidence type="ECO:0000259" key="10">
    <source>
        <dbReference type="PROSITE" id="PS51514"/>
    </source>
</evidence>
<dbReference type="InterPro" id="IPR013083">
    <property type="entry name" value="Znf_RING/FYVE/PHD"/>
</dbReference>
<dbReference type="Gene3D" id="2.130.10.30">
    <property type="entry name" value="Regulator of chromosome condensation 1/beta-lactamase-inhibitor protein II"/>
    <property type="match status" value="2"/>
</dbReference>